<evidence type="ECO:0008006" key="4">
    <source>
        <dbReference type="Google" id="ProtNLM"/>
    </source>
</evidence>
<dbReference type="EMBL" id="CP027668">
    <property type="protein sequence ID" value="AVO45584.1"/>
    <property type="molecule type" value="Genomic_DNA"/>
</dbReference>
<reference evidence="2 3" key="1">
    <citation type="submission" date="2018-03" db="EMBL/GenBank/DDBJ databases">
        <title>Genome sequencing of Phreatobacter sp.</title>
        <authorList>
            <person name="Kim S.-J."/>
            <person name="Heo J."/>
            <person name="Kwon S.-W."/>
        </authorList>
    </citation>
    <scope>NUCLEOTIDE SEQUENCE [LARGE SCALE GENOMIC DNA]</scope>
    <source>
        <strain evidence="2 3">S-12</strain>
    </source>
</reference>
<dbReference type="OrthoDB" id="1818119at2"/>
<name>A0A2S0NBQ0_9HYPH</name>
<dbReference type="AlphaFoldDB" id="A0A2S0NBQ0"/>
<dbReference type="Proteomes" id="UP000237889">
    <property type="component" value="Chromosome"/>
</dbReference>
<evidence type="ECO:0000313" key="3">
    <source>
        <dbReference type="Proteomes" id="UP000237889"/>
    </source>
</evidence>
<keyword evidence="3" id="KW-1185">Reference proteome</keyword>
<evidence type="ECO:0000313" key="2">
    <source>
        <dbReference type="EMBL" id="AVO45584.1"/>
    </source>
</evidence>
<proteinExistence type="predicted"/>
<keyword evidence="1" id="KW-0732">Signal</keyword>
<gene>
    <name evidence="2" type="ORF">C6569_11195</name>
</gene>
<dbReference type="RefSeq" id="WP_106748925.1">
    <property type="nucleotide sequence ID" value="NZ_CP027668.1"/>
</dbReference>
<accession>A0A2S0NBQ0</accession>
<feature type="signal peptide" evidence="1">
    <location>
        <begin position="1"/>
        <end position="22"/>
    </location>
</feature>
<dbReference type="KEGG" id="phr:C6569_11195"/>
<sequence length="169" mass="17933">MRPFLTALACLMLLAAADGAPAQTKGKAEAPREDAAPAAPAAVAGTWSGSYVCLQGRTGLTLTVEEPEADRVRATFHFYADPSNPGVPTGCFSQTGRFDPATRRLTLSGGRWIVRPRDYETVGLSGTLDRSGAVLSGRVTQAEGCTTFRLERRPAPEHAQACGESVRVR</sequence>
<evidence type="ECO:0000256" key="1">
    <source>
        <dbReference type="SAM" id="SignalP"/>
    </source>
</evidence>
<protein>
    <recommendedName>
        <fullName evidence="4">Alkaline proteinase inhibitor/ Outer membrane lipoprotein Omp19 domain-containing protein</fullName>
    </recommendedName>
</protein>
<organism evidence="2 3">
    <name type="scientific">Phreatobacter cathodiphilus</name>
    <dbReference type="NCBI Taxonomy" id="1868589"/>
    <lineage>
        <taxon>Bacteria</taxon>
        <taxon>Pseudomonadati</taxon>
        <taxon>Pseudomonadota</taxon>
        <taxon>Alphaproteobacteria</taxon>
        <taxon>Hyphomicrobiales</taxon>
        <taxon>Phreatobacteraceae</taxon>
        <taxon>Phreatobacter</taxon>
    </lineage>
</organism>
<feature type="chain" id="PRO_5015603768" description="Alkaline proteinase inhibitor/ Outer membrane lipoprotein Omp19 domain-containing protein" evidence="1">
    <location>
        <begin position="23"/>
        <end position="169"/>
    </location>
</feature>